<accession>A0A553NSZ1</accession>
<dbReference type="InterPro" id="IPR037120">
    <property type="entry name" value="Haem_peroxidase_sf_animal"/>
</dbReference>
<keyword evidence="4 8" id="KW-0732">Signal</keyword>
<dbReference type="GO" id="GO:0004601">
    <property type="term" value="F:peroxidase activity"/>
    <property type="evidence" value="ECO:0007669"/>
    <property type="project" value="UniProtKB-KW"/>
</dbReference>
<dbReference type="InterPro" id="IPR010255">
    <property type="entry name" value="Haem_peroxidase_sf"/>
</dbReference>
<dbReference type="OMA" id="YNDWREV"/>
<dbReference type="Pfam" id="PF03098">
    <property type="entry name" value="An_peroxidase"/>
    <property type="match status" value="1"/>
</dbReference>
<dbReference type="PANTHER" id="PTHR11475:SF4">
    <property type="entry name" value="CHORION PEROXIDASE"/>
    <property type="match status" value="1"/>
</dbReference>
<name>A0A553NSZ1_TIGCA</name>
<keyword evidence="5" id="KW-0325">Glycoprotein</keyword>
<dbReference type="EMBL" id="VCGU01000010">
    <property type="protein sequence ID" value="TRY68556.1"/>
    <property type="molecule type" value="Genomic_DNA"/>
</dbReference>
<evidence type="ECO:0008006" key="11">
    <source>
        <dbReference type="Google" id="ProtNLM"/>
    </source>
</evidence>
<evidence type="ECO:0000256" key="8">
    <source>
        <dbReference type="SAM" id="SignalP"/>
    </source>
</evidence>
<feature type="binding site" description="axial binding residue" evidence="6">
    <location>
        <position position="556"/>
    </location>
    <ligand>
        <name>heme b</name>
        <dbReference type="ChEBI" id="CHEBI:60344"/>
    </ligand>
    <ligandPart>
        <name>Fe</name>
        <dbReference type="ChEBI" id="CHEBI:18248"/>
    </ligandPart>
</feature>
<gene>
    <name evidence="9" type="ORF">TCAL_04086</name>
</gene>
<comment type="subcellular location">
    <subcellularLocation>
        <location evidence="1">Secreted</location>
    </subcellularLocation>
</comment>
<dbReference type="Proteomes" id="UP000318571">
    <property type="component" value="Chromosome 1"/>
</dbReference>
<feature type="region of interest" description="Disordered" evidence="7">
    <location>
        <begin position="136"/>
        <end position="157"/>
    </location>
</feature>
<evidence type="ECO:0000256" key="6">
    <source>
        <dbReference type="PIRSR" id="PIRSR619791-2"/>
    </source>
</evidence>
<dbReference type="GO" id="GO:0020037">
    <property type="term" value="F:heme binding"/>
    <property type="evidence" value="ECO:0007669"/>
    <property type="project" value="InterPro"/>
</dbReference>
<dbReference type="STRING" id="6832.A0A553NSZ1"/>
<evidence type="ECO:0000256" key="3">
    <source>
        <dbReference type="ARBA" id="ARBA00022559"/>
    </source>
</evidence>
<dbReference type="PROSITE" id="PS50292">
    <property type="entry name" value="PEROXIDASE_3"/>
    <property type="match status" value="1"/>
</dbReference>
<evidence type="ECO:0000256" key="5">
    <source>
        <dbReference type="ARBA" id="ARBA00023180"/>
    </source>
</evidence>
<reference evidence="9 10" key="1">
    <citation type="journal article" date="2018" name="Nat. Ecol. Evol.">
        <title>Genomic signatures of mitonuclear coevolution across populations of Tigriopus californicus.</title>
        <authorList>
            <person name="Barreto F.S."/>
            <person name="Watson E.T."/>
            <person name="Lima T.G."/>
            <person name="Willett C.S."/>
            <person name="Edmands S."/>
            <person name="Li W."/>
            <person name="Burton R.S."/>
        </authorList>
    </citation>
    <scope>NUCLEOTIDE SEQUENCE [LARGE SCALE GENOMIC DNA]</scope>
    <source>
        <strain evidence="9 10">San Diego</strain>
    </source>
</reference>
<keyword evidence="6" id="KW-0349">Heme</keyword>
<dbReference type="PRINTS" id="PR00457">
    <property type="entry name" value="ANPEROXIDASE"/>
</dbReference>
<keyword evidence="3" id="KW-0560">Oxidoreductase</keyword>
<evidence type="ECO:0000313" key="9">
    <source>
        <dbReference type="EMBL" id="TRY68556.1"/>
    </source>
</evidence>
<dbReference type="AlphaFoldDB" id="A0A553NSZ1"/>
<dbReference type="GO" id="GO:0006979">
    <property type="term" value="P:response to oxidative stress"/>
    <property type="evidence" value="ECO:0007669"/>
    <property type="project" value="InterPro"/>
</dbReference>
<feature type="chain" id="PRO_5021953767" description="Clip domain-containing protein" evidence="8">
    <location>
        <begin position="19"/>
        <end position="800"/>
    </location>
</feature>
<keyword evidence="6" id="KW-0408">Iron</keyword>
<evidence type="ECO:0000313" key="10">
    <source>
        <dbReference type="Proteomes" id="UP000318571"/>
    </source>
</evidence>
<organism evidence="9 10">
    <name type="scientific">Tigriopus californicus</name>
    <name type="common">Marine copepod</name>
    <dbReference type="NCBI Taxonomy" id="6832"/>
    <lineage>
        <taxon>Eukaryota</taxon>
        <taxon>Metazoa</taxon>
        <taxon>Ecdysozoa</taxon>
        <taxon>Arthropoda</taxon>
        <taxon>Crustacea</taxon>
        <taxon>Multicrustacea</taxon>
        <taxon>Hexanauplia</taxon>
        <taxon>Copepoda</taxon>
        <taxon>Harpacticoida</taxon>
        <taxon>Harpacticidae</taxon>
        <taxon>Tigriopus</taxon>
    </lineage>
</organism>
<dbReference type="Gene3D" id="1.10.640.10">
    <property type="entry name" value="Haem peroxidase domain superfamily, animal type"/>
    <property type="match status" value="1"/>
</dbReference>
<evidence type="ECO:0000256" key="4">
    <source>
        <dbReference type="ARBA" id="ARBA00022729"/>
    </source>
</evidence>
<sequence length="800" mass="89505">MLAFHLGFVFILLNWAEGQLTGFCTTLQGNQGQCKPLVKCVRFVHEIPLLQKQPCQLLTGELGVCCPHIVIGTATFRKPRRNNVLRRPPRPPVPIPQIQRNDIQQASIGAIQRQEFRRQVEARLRQAGLVIPRGSRSPVAKHKRLQKTNNKARSLGKKASTLVDASKVLKESLNLTPEQGTHALPIFSLVGTSLAVDNGEDSDMCNSIDGSTGFVREAKKCRNVDLKFRSIDGSCNNRQNAIWGQANVALQRLLHPEYEDGISRPRGQLGDDPTSSSLPTPREVSEALVPDNDNPSPEFTLILMQWGQFVDHDVTHTPLVEGDDDTEILCCSNGDVVRGSLSHPECLPISISPSDPFYGRAGQRCMEFVRSMPARNAECHLGAREQVNQITAFIDGSNIYGSDTSESRLLRLGRRGRLRVTQYGGAELLPLDPDECADHSKRQYCFSAGDGRCNEQPQLTVMHTLWMREHNRIVSQLSLLNSHWDDERLYQEARKIVGAELQHITYNEWLPIILGMTYMDRNNLSPSRSGLTQDYDPTIEPSITNAFATAAFRFGHSLVQGHIESFGSFGNRLKSLDLHSQQLEPYELYQQNSIDSFLRGLTTQPAQELDTSFSRELTDHLFQESNATHGMDLVALNLQRGRDHGLPGYTAYRKLCGLSPLSSWREMVNVVSSPELVPRLQRLYSSINDIDLFVGGILERSVPGALVGPTFQCIVGDQFKRLKFGDRFWFEEGNQLSSFTLDQVNALRESSLSRIICDNGDNIQQVQPLAFKKANGMNQKASCRGNAIPRVNLEAWRTNN</sequence>
<protein>
    <recommendedName>
        <fullName evidence="11">Clip domain-containing protein</fullName>
    </recommendedName>
</protein>
<keyword evidence="10" id="KW-1185">Reference proteome</keyword>
<dbReference type="GO" id="GO:0046872">
    <property type="term" value="F:metal ion binding"/>
    <property type="evidence" value="ECO:0007669"/>
    <property type="project" value="UniProtKB-KW"/>
</dbReference>
<feature type="region of interest" description="Disordered" evidence="7">
    <location>
        <begin position="261"/>
        <end position="292"/>
    </location>
</feature>
<keyword evidence="2" id="KW-0964">Secreted</keyword>
<dbReference type="InterPro" id="IPR019791">
    <property type="entry name" value="Haem_peroxidase_animal"/>
</dbReference>
<keyword evidence="6" id="KW-0479">Metal-binding</keyword>
<dbReference type="CDD" id="cd09823">
    <property type="entry name" value="peroxinectin_like"/>
    <property type="match status" value="1"/>
</dbReference>
<evidence type="ECO:0000256" key="1">
    <source>
        <dbReference type="ARBA" id="ARBA00004613"/>
    </source>
</evidence>
<evidence type="ECO:0000256" key="7">
    <source>
        <dbReference type="SAM" id="MobiDB-lite"/>
    </source>
</evidence>
<dbReference type="GO" id="GO:0005576">
    <property type="term" value="C:extracellular region"/>
    <property type="evidence" value="ECO:0007669"/>
    <property type="project" value="UniProtKB-SubCell"/>
</dbReference>
<dbReference type="FunFam" id="1.10.640.10:FF:000003">
    <property type="entry name" value="chorion peroxidase"/>
    <property type="match status" value="1"/>
</dbReference>
<feature type="signal peptide" evidence="8">
    <location>
        <begin position="1"/>
        <end position="18"/>
    </location>
</feature>
<comment type="caution">
    <text evidence="9">The sequence shown here is derived from an EMBL/GenBank/DDBJ whole genome shotgun (WGS) entry which is preliminary data.</text>
</comment>
<dbReference type="PANTHER" id="PTHR11475">
    <property type="entry name" value="OXIDASE/PEROXIDASE"/>
    <property type="match status" value="1"/>
</dbReference>
<dbReference type="SUPFAM" id="SSF48113">
    <property type="entry name" value="Heme-dependent peroxidases"/>
    <property type="match status" value="1"/>
</dbReference>
<evidence type="ECO:0000256" key="2">
    <source>
        <dbReference type="ARBA" id="ARBA00022525"/>
    </source>
</evidence>
<dbReference type="OrthoDB" id="6505174at2759"/>
<keyword evidence="3" id="KW-0575">Peroxidase</keyword>
<proteinExistence type="predicted"/>